<evidence type="ECO:0000313" key="2">
    <source>
        <dbReference type="EMBL" id="KOO48963.1"/>
    </source>
</evidence>
<dbReference type="Proteomes" id="UP000036867">
    <property type="component" value="Unassembled WGS sequence"/>
</dbReference>
<keyword evidence="3" id="KW-1185">Reference proteome</keyword>
<dbReference type="Gene3D" id="1.10.260.40">
    <property type="entry name" value="lambda repressor-like DNA-binding domains"/>
    <property type="match status" value="1"/>
</dbReference>
<sequence>MKKIRIENVLEFSHSLMNEVVMNTARELNDAYFIIKVDDLLKERNLTQKDLANMTGMRIGTISEIINGKGISINKVQIMAIMVALRVTNLSDIKEIRLPEALTSTCLEESQDWTDSKTMPESVKEMYKENVLRANLGNQY</sequence>
<protein>
    <recommendedName>
        <fullName evidence="1">HTH cro/C1-type domain-containing protein</fullName>
    </recommendedName>
</protein>
<dbReference type="SUPFAM" id="SSF47413">
    <property type="entry name" value="lambda repressor-like DNA-binding domains"/>
    <property type="match status" value="1"/>
</dbReference>
<evidence type="ECO:0000313" key="3">
    <source>
        <dbReference type="Proteomes" id="UP000036867"/>
    </source>
</evidence>
<dbReference type="PROSITE" id="PS50943">
    <property type="entry name" value="HTH_CROC1"/>
    <property type="match status" value="1"/>
</dbReference>
<dbReference type="Pfam" id="PF01381">
    <property type="entry name" value="HTH_3"/>
    <property type="match status" value="1"/>
</dbReference>
<gene>
    <name evidence="2" type="ORF">AMD00_11190</name>
</gene>
<dbReference type="EMBL" id="LILB01000005">
    <property type="protein sequence ID" value="KOO48963.1"/>
    <property type="molecule type" value="Genomic_DNA"/>
</dbReference>
<dbReference type="AlphaFoldDB" id="A0A0M0LE44"/>
<dbReference type="CDD" id="cd00093">
    <property type="entry name" value="HTH_XRE"/>
    <property type="match status" value="1"/>
</dbReference>
<feature type="domain" description="HTH cro/C1-type" evidence="1">
    <location>
        <begin position="37"/>
        <end position="93"/>
    </location>
</feature>
<dbReference type="OrthoDB" id="2186666at2"/>
<proteinExistence type="predicted"/>
<dbReference type="RefSeq" id="WP_053417154.1">
    <property type="nucleotide sequence ID" value="NZ_LILB01000005.1"/>
</dbReference>
<name>A0A0M0LE44_9BACL</name>
<dbReference type="GO" id="GO:0003677">
    <property type="term" value="F:DNA binding"/>
    <property type="evidence" value="ECO:0007669"/>
    <property type="project" value="InterPro"/>
</dbReference>
<dbReference type="SMART" id="SM00530">
    <property type="entry name" value="HTH_XRE"/>
    <property type="match status" value="1"/>
</dbReference>
<organism evidence="2 3">
    <name type="scientific">Viridibacillus arvi</name>
    <dbReference type="NCBI Taxonomy" id="263475"/>
    <lineage>
        <taxon>Bacteria</taxon>
        <taxon>Bacillati</taxon>
        <taxon>Bacillota</taxon>
        <taxon>Bacilli</taxon>
        <taxon>Bacillales</taxon>
        <taxon>Caryophanaceae</taxon>
        <taxon>Viridibacillus</taxon>
    </lineage>
</organism>
<dbReference type="InterPro" id="IPR001387">
    <property type="entry name" value="Cro/C1-type_HTH"/>
</dbReference>
<accession>A0A0M0LE44</accession>
<reference evidence="3" key="1">
    <citation type="submission" date="2015-08" db="EMBL/GenBank/DDBJ databases">
        <title>Fjat-10028 dsm 16317.</title>
        <authorList>
            <person name="Liu B."/>
            <person name="Wang J."/>
            <person name="Zhu Y."/>
            <person name="Liu G."/>
            <person name="Chen Q."/>
            <person name="Chen Z."/>
            <person name="Lan J."/>
            <person name="Che J."/>
            <person name="Ge C."/>
            <person name="Shi H."/>
            <person name="Pan Z."/>
            <person name="Liu X."/>
        </authorList>
    </citation>
    <scope>NUCLEOTIDE SEQUENCE [LARGE SCALE GENOMIC DNA]</scope>
    <source>
        <strain evidence="3">DSM 16317</strain>
    </source>
</reference>
<comment type="caution">
    <text evidence="2">The sequence shown here is derived from an EMBL/GenBank/DDBJ whole genome shotgun (WGS) entry which is preliminary data.</text>
</comment>
<dbReference type="InterPro" id="IPR010982">
    <property type="entry name" value="Lambda_DNA-bd_dom_sf"/>
</dbReference>
<dbReference type="GeneID" id="301136659"/>
<evidence type="ECO:0000259" key="1">
    <source>
        <dbReference type="PROSITE" id="PS50943"/>
    </source>
</evidence>